<dbReference type="FunFam" id="3.40.50.300:FF:000418">
    <property type="entry name" value="Iron-sulfur cluster carrier protein"/>
    <property type="match status" value="1"/>
</dbReference>
<dbReference type="GO" id="GO:0016887">
    <property type="term" value="F:ATP hydrolysis activity"/>
    <property type="evidence" value="ECO:0007669"/>
    <property type="project" value="UniProtKB-UniRule"/>
</dbReference>
<dbReference type="EMBL" id="JAAMOW010000011">
    <property type="protein sequence ID" value="NGY06883.1"/>
    <property type="molecule type" value="Genomic_DNA"/>
</dbReference>
<dbReference type="GO" id="GO:0140663">
    <property type="term" value="F:ATP-dependent FeS chaperone activity"/>
    <property type="evidence" value="ECO:0007669"/>
    <property type="project" value="InterPro"/>
</dbReference>
<accession>A0A6M2BXM0</accession>
<evidence type="ECO:0000256" key="5">
    <source>
        <dbReference type="ARBA" id="ARBA00023014"/>
    </source>
</evidence>
<evidence type="ECO:0000256" key="2">
    <source>
        <dbReference type="ARBA" id="ARBA00022741"/>
    </source>
</evidence>
<dbReference type="InterPro" id="IPR019591">
    <property type="entry name" value="Mrp/NBP35_ATP-bd"/>
</dbReference>
<gene>
    <name evidence="8" type="primary">apbC</name>
    <name evidence="8" type="ORF">G7Y85_19085</name>
</gene>
<dbReference type="NCBIfam" id="NF008669">
    <property type="entry name" value="PRK11670.1"/>
    <property type="match status" value="1"/>
</dbReference>
<keyword evidence="9" id="KW-1185">Reference proteome</keyword>
<keyword evidence="7" id="KW-0378">Hydrolase</keyword>
<keyword evidence="1 7" id="KW-0479">Metal-binding</keyword>
<dbReference type="SUPFAM" id="SSF52540">
    <property type="entry name" value="P-loop containing nucleoside triphosphate hydrolases"/>
    <property type="match status" value="1"/>
</dbReference>
<dbReference type="Proteomes" id="UP000472676">
    <property type="component" value="Unassembled WGS sequence"/>
</dbReference>
<dbReference type="PANTHER" id="PTHR42961:SF2">
    <property type="entry name" value="IRON-SULFUR PROTEIN NUBPL"/>
    <property type="match status" value="1"/>
</dbReference>
<evidence type="ECO:0000256" key="7">
    <source>
        <dbReference type="HAMAP-Rule" id="MF_02040"/>
    </source>
</evidence>
<dbReference type="InterPro" id="IPR033756">
    <property type="entry name" value="YlxH/NBP35"/>
</dbReference>
<evidence type="ECO:0000256" key="4">
    <source>
        <dbReference type="ARBA" id="ARBA00023004"/>
    </source>
</evidence>
<name>A0A6M2BXM0_9GAMM</name>
<organism evidence="8 9">
    <name type="scientific">Solimonas terrae</name>
    <dbReference type="NCBI Taxonomy" id="1396819"/>
    <lineage>
        <taxon>Bacteria</taxon>
        <taxon>Pseudomonadati</taxon>
        <taxon>Pseudomonadota</taxon>
        <taxon>Gammaproteobacteria</taxon>
        <taxon>Nevskiales</taxon>
        <taxon>Nevskiaceae</taxon>
        <taxon>Solimonas</taxon>
    </lineage>
</organism>
<dbReference type="GO" id="GO:0005524">
    <property type="term" value="F:ATP binding"/>
    <property type="evidence" value="ECO:0007669"/>
    <property type="project" value="UniProtKB-UniRule"/>
</dbReference>
<dbReference type="HAMAP" id="MF_02040">
    <property type="entry name" value="Mrp_NBP35"/>
    <property type="match status" value="1"/>
</dbReference>
<evidence type="ECO:0000313" key="9">
    <source>
        <dbReference type="Proteomes" id="UP000472676"/>
    </source>
</evidence>
<keyword evidence="3 7" id="KW-0067">ATP-binding</keyword>
<dbReference type="CDD" id="cd02037">
    <property type="entry name" value="Mrp_NBP35"/>
    <property type="match status" value="1"/>
</dbReference>
<dbReference type="GO" id="GO:0016226">
    <property type="term" value="P:iron-sulfur cluster assembly"/>
    <property type="evidence" value="ECO:0007669"/>
    <property type="project" value="InterPro"/>
</dbReference>
<dbReference type="GO" id="GO:0051539">
    <property type="term" value="F:4 iron, 4 sulfur cluster binding"/>
    <property type="evidence" value="ECO:0007669"/>
    <property type="project" value="TreeGrafter"/>
</dbReference>
<keyword evidence="4 7" id="KW-0408">Iron</keyword>
<feature type="binding site" evidence="7">
    <location>
        <begin position="105"/>
        <end position="112"/>
    </location>
    <ligand>
        <name>ATP</name>
        <dbReference type="ChEBI" id="CHEBI:30616"/>
    </ligand>
</feature>
<protein>
    <recommendedName>
        <fullName evidence="7">Iron-sulfur cluster carrier protein</fullName>
    </recommendedName>
</protein>
<dbReference type="Gene3D" id="3.40.50.300">
    <property type="entry name" value="P-loop containing nucleotide triphosphate hydrolases"/>
    <property type="match status" value="1"/>
</dbReference>
<evidence type="ECO:0000256" key="6">
    <source>
        <dbReference type="ARBA" id="ARBA00024036"/>
    </source>
</evidence>
<keyword evidence="2 7" id="KW-0547">Nucleotide-binding</keyword>
<dbReference type="AlphaFoldDB" id="A0A6M2BXM0"/>
<dbReference type="InterPro" id="IPR027417">
    <property type="entry name" value="P-loop_NTPase"/>
</dbReference>
<dbReference type="RefSeq" id="WP_166261385.1">
    <property type="nucleotide sequence ID" value="NZ_JAAMOW010000011.1"/>
</dbReference>
<sequence>MSVSRENLLAVLDAHVHPLIGRGLVAAGAIASAEVVGDAARVVIELGFPSAGIRDALAQTLGAQINEQLGLVAELSIGSRIASHAARKNLEPLPGIRNIIAVASGKGGVGKSTVAANLALALAAEGARVGLLDADIYGPSQPRMLGVANFKPTSPDGKRMNPIAAHGIQVMSIGFLVGDDQPMIWRGPMVTQALGQLLNETVWDEVDYLVVDLPPGTGDIQLTLAQKIPVSGAVIVTTPQEIALLDARKGLQMFRRVEVPVLGIVENMAWYDCGDHRDYIFGEGGGARMAAQYGIELLGQLPLTTSIRQQMDDGRPTVIAAPESDIAQRYREIARRAAAQIAYGVPGAVFPTIEISDD</sequence>
<dbReference type="GO" id="GO:0046872">
    <property type="term" value="F:metal ion binding"/>
    <property type="evidence" value="ECO:0007669"/>
    <property type="project" value="UniProtKB-KW"/>
</dbReference>
<comment type="similarity">
    <text evidence="6 7">Belongs to the Mrp/NBP35 ATP-binding proteins family.</text>
</comment>
<dbReference type="InterPro" id="IPR000808">
    <property type="entry name" value="Mrp-like_CS"/>
</dbReference>
<evidence type="ECO:0000313" key="8">
    <source>
        <dbReference type="EMBL" id="NGY06883.1"/>
    </source>
</evidence>
<dbReference type="GO" id="GO:0005829">
    <property type="term" value="C:cytosol"/>
    <property type="evidence" value="ECO:0007669"/>
    <property type="project" value="TreeGrafter"/>
</dbReference>
<keyword evidence="5 7" id="KW-0411">Iron-sulfur</keyword>
<dbReference type="PANTHER" id="PTHR42961">
    <property type="entry name" value="IRON-SULFUR PROTEIN NUBPL"/>
    <property type="match status" value="1"/>
</dbReference>
<proteinExistence type="inferred from homology"/>
<dbReference type="InterPro" id="IPR034904">
    <property type="entry name" value="FSCA_dom_sf"/>
</dbReference>
<dbReference type="InterPro" id="IPR044304">
    <property type="entry name" value="NUBPL-like"/>
</dbReference>
<dbReference type="PROSITE" id="PS01215">
    <property type="entry name" value="MRP"/>
    <property type="match status" value="1"/>
</dbReference>
<reference evidence="8 9" key="1">
    <citation type="journal article" date="2014" name="Int. J. Syst. Evol. Microbiol.">
        <title>Solimonas terrae sp. nov., isolated from soil.</title>
        <authorList>
            <person name="Kim S.J."/>
            <person name="Moon J.Y."/>
            <person name="Weon H.Y."/>
            <person name="Ahn J.H."/>
            <person name="Chen W.M."/>
            <person name="Kwon S.W."/>
        </authorList>
    </citation>
    <scope>NUCLEOTIDE SEQUENCE [LARGE SCALE GENOMIC DNA]</scope>
    <source>
        <strain evidence="8 9">KIS83-12</strain>
    </source>
</reference>
<comment type="subunit">
    <text evidence="7">Homodimer.</text>
</comment>
<dbReference type="SUPFAM" id="SSF117916">
    <property type="entry name" value="Fe-S cluster assembly (FSCA) domain-like"/>
    <property type="match status" value="1"/>
</dbReference>
<comment type="caution">
    <text evidence="8">The sequence shown here is derived from an EMBL/GenBank/DDBJ whole genome shotgun (WGS) entry which is preliminary data.</text>
</comment>
<evidence type="ECO:0000256" key="1">
    <source>
        <dbReference type="ARBA" id="ARBA00022723"/>
    </source>
</evidence>
<comment type="function">
    <text evidence="7">Binds and transfers iron-sulfur (Fe-S) clusters to target apoproteins. Can hydrolyze ATP.</text>
</comment>
<evidence type="ECO:0000256" key="3">
    <source>
        <dbReference type="ARBA" id="ARBA00022840"/>
    </source>
</evidence>
<dbReference type="Pfam" id="PF10609">
    <property type="entry name" value="ParA"/>
    <property type="match status" value="1"/>
</dbReference>